<organism evidence="2 3">
    <name type="scientific">Halocaridina rubra</name>
    <name type="common">Hawaiian red shrimp</name>
    <dbReference type="NCBI Taxonomy" id="373956"/>
    <lineage>
        <taxon>Eukaryota</taxon>
        <taxon>Metazoa</taxon>
        <taxon>Ecdysozoa</taxon>
        <taxon>Arthropoda</taxon>
        <taxon>Crustacea</taxon>
        <taxon>Multicrustacea</taxon>
        <taxon>Malacostraca</taxon>
        <taxon>Eumalacostraca</taxon>
        <taxon>Eucarida</taxon>
        <taxon>Decapoda</taxon>
        <taxon>Pleocyemata</taxon>
        <taxon>Caridea</taxon>
        <taxon>Atyoidea</taxon>
        <taxon>Atyidae</taxon>
        <taxon>Halocaridina</taxon>
    </lineage>
</organism>
<proteinExistence type="predicted"/>
<dbReference type="Proteomes" id="UP001381693">
    <property type="component" value="Unassembled WGS sequence"/>
</dbReference>
<feature type="region of interest" description="Disordered" evidence="1">
    <location>
        <begin position="1"/>
        <end position="27"/>
    </location>
</feature>
<evidence type="ECO:0000313" key="3">
    <source>
        <dbReference type="Proteomes" id="UP001381693"/>
    </source>
</evidence>
<dbReference type="EMBL" id="JAXCGZ010001930">
    <property type="protein sequence ID" value="KAK7084976.1"/>
    <property type="molecule type" value="Genomic_DNA"/>
</dbReference>
<comment type="caution">
    <text evidence="2">The sequence shown here is derived from an EMBL/GenBank/DDBJ whole genome shotgun (WGS) entry which is preliminary data.</text>
</comment>
<reference evidence="2 3" key="1">
    <citation type="submission" date="2023-11" db="EMBL/GenBank/DDBJ databases">
        <title>Halocaridina rubra genome assembly.</title>
        <authorList>
            <person name="Smith C."/>
        </authorList>
    </citation>
    <scope>NUCLEOTIDE SEQUENCE [LARGE SCALE GENOMIC DNA]</scope>
    <source>
        <strain evidence="2">EP-1</strain>
        <tissue evidence="2">Whole</tissue>
    </source>
</reference>
<protein>
    <submittedName>
        <fullName evidence="2">Uncharacterized protein</fullName>
    </submittedName>
</protein>
<feature type="compositionally biased region" description="Polar residues" evidence="1">
    <location>
        <begin position="259"/>
        <end position="272"/>
    </location>
</feature>
<accession>A0AAN8XIR4</accession>
<feature type="compositionally biased region" description="Polar residues" evidence="1">
    <location>
        <begin position="235"/>
        <end position="247"/>
    </location>
</feature>
<feature type="region of interest" description="Disordered" evidence="1">
    <location>
        <begin position="199"/>
        <end position="275"/>
    </location>
</feature>
<keyword evidence="3" id="KW-1185">Reference proteome</keyword>
<dbReference type="AlphaFoldDB" id="A0AAN8XIR4"/>
<gene>
    <name evidence="2" type="ORF">SK128_011429</name>
</gene>
<name>A0AAN8XIR4_HALRR</name>
<evidence type="ECO:0000256" key="1">
    <source>
        <dbReference type="SAM" id="MobiDB-lite"/>
    </source>
</evidence>
<sequence length="331" mass="36009">MPEAEPLGRSVSCEDNSTVGGVTGLGPLNQEWRRLSASSSDIKEAKNWSDLFDNKTSYSSHNLLGPSPFVSIFNPHKKPTWSPVKFVPKPLPDSRKSVFNPHTVQAKILCEEGVKEGRRQVSGTCSGFMGTVPTSKGGTKLAVVAPMNSSSQRLQPIAHSSHLTAPSATSKEAKFNNNQEYTIKESSSKKISLALQKLSSRTRNSPPLKPVEQTQATPHPAYTHVTYPVPDQPKNCLNSDSQLSSLHESQKKAVAPDSKNLQLKTSPSSPVKSTLWKPNRLQASSLSLFEKLSGNNYNVRKLKLGSKDATTTISSLSRRGAVRRTSSFAQT</sequence>
<evidence type="ECO:0000313" key="2">
    <source>
        <dbReference type="EMBL" id="KAK7084976.1"/>
    </source>
</evidence>